<comment type="caution">
    <text evidence="2">The sequence shown here is derived from an EMBL/GenBank/DDBJ whole genome shotgun (WGS) entry which is preliminary data.</text>
</comment>
<keyword evidence="1" id="KW-0812">Transmembrane</keyword>
<keyword evidence="3" id="KW-1185">Reference proteome</keyword>
<proteinExistence type="predicted"/>
<feature type="transmembrane region" description="Helical" evidence="1">
    <location>
        <begin position="62"/>
        <end position="89"/>
    </location>
</feature>
<evidence type="ECO:0000256" key="1">
    <source>
        <dbReference type="SAM" id="Phobius"/>
    </source>
</evidence>
<evidence type="ECO:0000313" key="3">
    <source>
        <dbReference type="Proteomes" id="UP000267368"/>
    </source>
</evidence>
<dbReference type="OrthoDB" id="9958590at2"/>
<dbReference type="AlphaFoldDB" id="A0A3N0AHI8"/>
<gene>
    <name evidence="2" type="ORF">DMP07_01175</name>
</gene>
<evidence type="ECO:0000313" key="2">
    <source>
        <dbReference type="EMBL" id="RNL21486.1"/>
    </source>
</evidence>
<sequence>MDAKKCRTLGIVSIVCAGISLIMFGALLDIVAFIIGFIALTGARKLAMANADDIYARDAMKLAKIGVVLSLVAFIANALTAAFLAPALLEGTVGTSGAMF</sequence>
<reference evidence="3" key="1">
    <citation type="submission" date="2018-05" db="EMBL/GenBank/DDBJ databases">
        <title>Genome Sequencing of selected type strains of the family Eggerthellaceae.</title>
        <authorList>
            <person name="Danylec N."/>
            <person name="Stoll D.A."/>
            <person name="Doetsch A."/>
            <person name="Huch M."/>
        </authorList>
    </citation>
    <scope>NUCLEOTIDE SEQUENCE [LARGE SCALE GENOMIC DNA]</scope>
    <source>
        <strain evidence="3">DSM 17537</strain>
    </source>
</reference>
<dbReference type="Proteomes" id="UP000267368">
    <property type="component" value="Unassembled WGS sequence"/>
</dbReference>
<dbReference type="EMBL" id="QICB01000001">
    <property type="protein sequence ID" value="RNL21486.1"/>
    <property type="molecule type" value="Genomic_DNA"/>
</dbReference>
<dbReference type="RefSeq" id="WP_123197328.1">
    <property type="nucleotide sequence ID" value="NZ_QICB01000001.1"/>
</dbReference>
<organism evidence="2 3">
    <name type="scientific">Slackia faecicanis</name>
    <dbReference type="NCBI Taxonomy" id="255723"/>
    <lineage>
        <taxon>Bacteria</taxon>
        <taxon>Bacillati</taxon>
        <taxon>Actinomycetota</taxon>
        <taxon>Coriobacteriia</taxon>
        <taxon>Eggerthellales</taxon>
        <taxon>Eggerthellaceae</taxon>
        <taxon>Slackia</taxon>
    </lineage>
</organism>
<name>A0A3N0AHI8_9ACTN</name>
<accession>A0A3N0AHI8</accession>
<feature type="transmembrane region" description="Helical" evidence="1">
    <location>
        <begin position="12"/>
        <end position="41"/>
    </location>
</feature>
<keyword evidence="1" id="KW-0472">Membrane</keyword>
<protein>
    <submittedName>
        <fullName evidence="2">Uncharacterized protein</fullName>
    </submittedName>
</protein>
<keyword evidence="1" id="KW-1133">Transmembrane helix</keyword>